<dbReference type="GO" id="GO:0016020">
    <property type="term" value="C:membrane"/>
    <property type="evidence" value="ECO:0007669"/>
    <property type="project" value="UniProtKB-SubCell"/>
</dbReference>
<evidence type="ECO:0000256" key="3">
    <source>
        <dbReference type="ARBA" id="ARBA00022989"/>
    </source>
</evidence>
<feature type="domain" description="EamA" evidence="6">
    <location>
        <begin position="17"/>
        <end position="169"/>
    </location>
</feature>
<dbReference type="AlphaFoldDB" id="A0A7S2R0F9"/>
<organism evidence="7">
    <name type="scientific">Eucampia antarctica</name>
    <dbReference type="NCBI Taxonomy" id="49252"/>
    <lineage>
        <taxon>Eukaryota</taxon>
        <taxon>Sar</taxon>
        <taxon>Stramenopiles</taxon>
        <taxon>Ochrophyta</taxon>
        <taxon>Bacillariophyta</taxon>
        <taxon>Mediophyceae</taxon>
        <taxon>Biddulphiophycidae</taxon>
        <taxon>Hemiaulales</taxon>
        <taxon>Hemiaulaceae</taxon>
        <taxon>Eucampia</taxon>
    </lineage>
</organism>
<feature type="transmembrane region" description="Helical" evidence="5">
    <location>
        <begin position="101"/>
        <end position="118"/>
    </location>
</feature>
<feature type="domain" description="EamA" evidence="6">
    <location>
        <begin position="191"/>
        <end position="327"/>
    </location>
</feature>
<dbReference type="EMBL" id="HBHI01002080">
    <property type="protein sequence ID" value="CAD9657225.1"/>
    <property type="molecule type" value="Transcribed_RNA"/>
</dbReference>
<keyword evidence="4 5" id="KW-0472">Membrane</keyword>
<feature type="transmembrane region" description="Helical" evidence="5">
    <location>
        <begin position="288"/>
        <end position="308"/>
    </location>
</feature>
<feature type="transmembrane region" description="Helical" evidence="5">
    <location>
        <begin position="314"/>
        <end position="334"/>
    </location>
</feature>
<evidence type="ECO:0000256" key="4">
    <source>
        <dbReference type="ARBA" id="ARBA00023136"/>
    </source>
</evidence>
<reference evidence="7" key="1">
    <citation type="submission" date="2021-01" db="EMBL/GenBank/DDBJ databases">
        <authorList>
            <person name="Corre E."/>
            <person name="Pelletier E."/>
            <person name="Niang G."/>
            <person name="Scheremetjew M."/>
            <person name="Finn R."/>
            <person name="Kale V."/>
            <person name="Holt S."/>
            <person name="Cochrane G."/>
            <person name="Meng A."/>
            <person name="Brown T."/>
            <person name="Cohen L."/>
        </authorList>
    </citation>
    <scope>NUCLEOTIDE SEQUENCE</scope>
    <source>
        <strain evidence="7">CCMP1452</strain>
    </source>
</reference>
<name>A0A7S2R0F9_9STRA</name>
<evidence type="ECO:0000256" key="2">
    <source>
        <dbReference type="ARBA" id="ARBA00022692"/>
    </source>
</evidence>
<feature type="transmembrane region" description="Helical" evidence="5">
    <location>
        <begin position="190"/>
        <end position="211"/>
    </location>
</feature>
<dbReference type="InterPro" id="IPR037185">
    <property type="entry name" value="EmrE-like"/>
</dbReference>
<keyword evidence="3 5" id="KW-1133">Transmembrane helix</keyword>
<feature type="transmembrane region" description="Helical" evidence="5">
    <location>
        <begin position="51"/>
        <end position="69"/>
    </location>
</feature>
<feature type="transmembrane region" description="Helical" evidence="5">
    <location>
        <begin position="257"/>
        <end position="276"/>
    </location>
</feature>
<dbReference type="InterPro" id="IPR000620">
    <property type="entry name" value="EamA_dom"/>
</dbReference>
<comment type="subcellular location">
    <subcellularLocation>
        <location evidence="1">Membrane</location>
        <topology evidence="1">Multi-pass membrane protein</topology>
    </subcellularLocation>
</comment>
<gene>
    <name evidence="7" type="ORF">EANT1437_LOCUS1026</name>
</gene>
<feature type="transmembrane region" description="Helical" evidence="5">
    <location>
        <begin position="223"/>
        <end position="245"/>
    </location>
</feature>
<sequence>MKRNESNFCCFKDETTLGIGLLLISAALFSVMGSFVHLAANEDDLPPTQLVFMRAIFQGSLIVLAMFQWRVKDVTTTNNNTVRWISVHGVFGDNSKVRNVVIARGMVGSISFICYYHAMSALPLGDAVAVLSLHPIVTVLVAPHILPDEPFRLVHFIAAICSVVGTTWIARPTFLFPSSATSTEQHSNNAMGYAVAVLGSCAASGVILLIRRAGKMKANTLQLLFSWAVFGILMSLFVAAITLSLPSWHWPTSKQAWLYILGLCSFGSVAHFLMNYAGRIAPAGLASIVRSTDIVWSYVMQILIFHAIPSRMTIWGVALIILSLSLLAISKVIIVRNQNKNKKYTTTTTQLLSVVSLDEEVGKEEMTLLKQDNNTIQTIPIQDYNDAPQPTTSSFLFAKTTYGSATSLQPIS</sequence>
<dbReference type="PANTHER" id="PTHR22911:SF6">
    <property type="entry name" value="SOLUTE CARRIER FAMILY 35 MEMBER G1"/>
    <property type="match status" value="1"/>
</dbReference>
<protein>
    <recommendedName>
        <fullName evidence="6">EamA domain-containing protein</fullName>
    </recommendedName>
</protein>
<feature type="transmembrane region" description="Helical" evidence="5">
    <location>
        <begin position="21"/>
        <end position="39"/>
    </location>
</feature>
<evidence type="ECO:0000313" key="7">
    <source>
        <dbReference type="EMBL" id="CAD9657225.1"/>
    </source>
</evidence>
<dbReference type="SUPFAM" id="SSF103481">
    <property type="entry name" value="Multidrug resistance efflux transporter EmrE"/>
    <property type="match status" value="2"/>
</dbReference>
<feature type="transmembrane region" description="Helical" evidence="5">
    <location>
        <begin position="124"/>
        <end position="146"/>
    </location>
</feature>
<feature type="transmembrane region" description="Helical" evidence="5">
    <location>
        <begin position="153"/>
        <end position="170"/>
    </location>
</feature>
<proteinExistence type="predicted"/>
<dbReference type="PANTHER" id="PTHR22911">
    <property type="entry name" value="ACYL-MALONYL CONDENSING ENZYME-RELATED"/>
    <property type="match status" value="1"/>
</dbReference>
<dbReference type="Pfam" id="PF00892">
    <property type="entry name" value="EamA"/>
    <property type="match status" value="2"/>
</dbReference>
<keyword evidence="2 5" id="KW-0812">Transmembrane</keyword>
<evidence type="ECO:0000256" key="1">
    <source>
        <dbReference type="ARBA" id="ARBA00004141"/>
    </source>
</evidence>
<accession>A0A7S2R0F9</accession>
<evidence type="ECO:0000256" key="5">
    <source>
        <dbReference type="SAM" id="Phobius"/>
    </source>
</evidence>
<evidence type="ECO:0000259" key="6">
    <source>
        <dbReference type="Pfam" id="PF00892"/>
    </source>
</evidence>